<dbReference type="EMBL" id="KN846956">
    <property type="protein sequence ID" value="KIW72719.1"/>
    <property type="molecule type" value="Genomic_DNA"/>
</dbReference>
<protein>
    <recommendedName>
        <fullName evidence="7">Zn(2)-C6 fungal-type domain-containing protein</fullName>
    </recommendedName>
</protein>
<evidence type="ECO:0000256" key="1">
    <source>
        <dbReference type="ARBA" id="ARBA00022723"/>
    </source>
</evidence>
<dbReference type="GO" id="GO:0008270">
    <property type="term" value="F:zinc ion binding"/>
    <property type="evidence" value="ECO:0007669"/>
    <property type="project" value="InterPro"/>
</dbReference>
<keyword evidence="2" id="KW-0862">Zinc</keyword>
<accession>A0A0D2GJZ6</accession>
<dbReference type="Gene3D" id="4.10.240.10">
    <property type="entry name" value="Zn(2)-C6 fungal-type DNA-binding domain"/>
    <property type="match status" value="1"/>
</dbReference>
<dbReference type="InterPro" id="IPR007219">
    <property type="entry name" value="XnlR_reg_dom"/>
</dbReference>
<dbReference type="InterPro" id="IPR052073">
    <property type="entry name" value="Amide_Lactam_Regulators"/>
</dbReference>
<evidence type="ECO:0000256" key="6">
    <source>
        <dbReference type="ARBA" id="ARBA00023242"/>
    </source>
</evidence>
<keyword evidence="6" id="KW-0539">Nucleus</keyword>
<gene>
    <name evidence="8" type="ORF">PV04_00895</name>
</gene>
<dbReference type="CDD" id="cd12148">
    <property type="entry name" value="fungal_TF_MHR"/>
    <property type="match status" value="1"/>
</dbReference>
<dbReference type="InterPro" id="IPR001138">
    <property type="entry name" value="Zn2Cys6_DnaBD"/>
</dbReference>
<name>A0A0D2GJZ6_9EURO</name>
<dbReference type="Pfam" id="PF00172">
    <property type="entry name" value="Zn_clus"/>
    <property type="match status" value="1"/>
</dbReference>
<keyword evidence="9" id="KW-1185">Reference proteome</keyword>
<dbReference type="GO" id="GO:0006351">
    <property type="term" value="P:DNA-templated transcription"/>
    <property type="evidence" value="ECO:0007669"/>
    <property type="project" value="InterPro"/>
</dbReference>
<keyword evidence="3" id="KW-0805">Transcription regulation</keyword>
<feature type="domain" description="Zn(2)-C6 fungal-type" evidence="7">
    <location>
        <begin position="18"/>
        <end position="51"/>
    </location>
</feature>
<proteinExistence type="predicted"/>
<keyword evidence="5" id="KW-0804">Transcription</keyword>
<keyword evidence="1" id="KW-0479">Metal-binding</keyword>
<dbReference type="PANTHER" id="PTHR47171:SF5">
    <property type="entry name" value="ZN(II)2CYS6 TRANSCRIPTION FACTOR (EUROFUNG)"/>
    <property type="match status" value="1"/>
</dbReference>
<dbReference type="HOGENOM" id="CLU_007427_3_1_1"/>
<evidence type="ECO:0000313" key="8">
    <source>
        <dbReference type="EMBL" id="KIW72719.1"/>
    </source>
</evidence>
<sequence>MARGRQSTRSHLARARLVCVHCHTRKVKCDLENRDGGSCSSCSMHGLQCVSRHPKRVSVRQKYCSVQPKPASDSYMEHGSVGTPVHDALTLFSPTTDGAGGEERWRLNLATGATHPPYLGETSYMVPDTPSLRPDHESTTAYSTLLRNQILQIPGLTDLPSELLLGAYADNYFEYSFHRLPVVQRGDLLPENRSVPLCQAICMVGSMLRLPRGPAPLAESEQYYTRAKILTHLDDSPDYISTLKTMCLLMTWNIKGHLILTLDCAWQWIGMASRLLTQMGLHRNTSYLQMPNRAIVRRIAWCIFTQDQLVSSSMGRPTGIKLHEFDVAPLSGDDFEVINRPALLFMELARLATILGRIQDLHSRRAGNIHEECSRIIESLQQWLENLPGEVRLYDTTQRRVYHRDVSEIHIVYFITVISCLNLFGDQRRFSASTLASLVASSCATRLYEEMYVRDDVNYLLGVNTWYLMVAAVPQLLYNSVASQSDLCVQELEIITKALKQLQIKFAGATPVLNTVERLAALRRWPRVRPARSPSSEESSSGGIKFEMPELQGLFPFPASFSPRIEITLVDGLRGLEPDIGETSSQLDDFSWIFDDFWDTSQLLFDHDPGALAQETLE</sequence>
<evidence type="ECO:0000256" key="4">
    <source>
        <dbReference type="ARBA" id="ARBA00023125"/>
    </source>
</evidence>
<dbReference type="PROSITE" id="PS00463">
    <property type="entry name" value="ZN2_CY6_FUNGAL_1"/>
    <property type="match status" value="1"/>
</dbReference>
<dbReference type="InterPro" id="IPR036864">
    <property type="entry name" value="Zn2-C6_fun-type_DNA-bd_sf"/>
</dbReference>
<dbReference type="GO" id="GO:0000981">
    <property type="term" value="F:DNA-binding transcription factor activity, RNA polymerase II-specific"/>
    <property type="evidence" value="ECO:0007669"/>
    <property type="project" value="InterPro"/>
</dbReference>
<dbReference type="PROSITE" id="PS50048">
    <property type="entry name" value="ZN2_CY6_FUNGAL_2"/>
    <property type="match status" value="1"/>
</dbReference>
<dbReference type="Pfam" id="PF04082">
    <property type="entry name" value="Fungal_trans"/>
    <property type="match status" value="1"/>
</dbReference>
<dbReference type="CDD" id="cd00067">
    <property type="entry name" value="GAL4"/>
    <property type="match status" value="1"/>
</dbReference>
<evidence type="ECO:0000256" key="5">
    <source>
        <dbReference type="ARBA" id="ARBA00023163"/>
    </source>
</evidence>
<dbReference type="SUPFAM" id="SSF57701">
    <property type="entry name" value="Zn2/Cys6 DNA-binding domain"/>
    <property type="match status" value="1"/>
</dbReference>
<evidence type="ECO:0000256" key="2">
    <source>
        <dbReference type="ARBA" id="ARBA00022833"/>
    </source>
</evidence>
<dbReference type="GO" id="GO:0003677">
    <property type="term" value="F:DNA binding"/>
    <property type="evidence" value="ECO:0007669"/>
    <property type="project" value="UniProtKB-KW"/>
</dbReference>
<evidence type="ECO:0000256" key="3">
    <source>
        <dbReference type="ARBA" id="ARBA00023015"/>
    </source>
</evidence>
<reference evidence="8 9" key="1">
    <citation type="submission" date="2015-01" db="EMBL/GenBank/DDBJ databases">
        <title>The Genome Sequence of Capronia semiimmersa CBS27337.</title>
        <authorList>
            <consortium name="The Broad Institute Genomics Platform"/>
            <person name="Cuomo C."/>
            <person name="de Hoog S."/>
            <person name="Gorbushina A."/>
            <person name="Stielow B."/>
            <person name="Teixiera M."/>
            <person name="Abouelleil A."/>
            <person name="Chapman S.B."/>
            <person name="Priest M."/>
            <person name="Young S.K."/>
            <person name="Wortman J."/>
            <person name="Nusbaum C."/>
            <person name="Birren B."/>
        </authorList>
    </citation>
    <scope>NUCLEOTIDE SEQUENCE [LARGE SCALE GENOMIC DNA]</scope>
    <source>
        <strain evidence="8 9">CBS 27337</strain>
    </source>
</reference>
<evidence type="ECO:0000259" key="7">
    <source>
        <dbReference type="PROSITE" id="PS50048"/>
    </source>
</evidence>
<dbReference type="AlphaFoldDB" id="A0A0D2GJZ6"/>
<dbReference type="SMART" id="SM00906">
    <property type="entry name" value="Fungal_trans"/>
    <property type="match status" value="1"/>
</dbReference>
<evidence type="ECO:0000313" key="9">
    <source>
        <dbReference type="Proteomes" id="UP000054266"/>
    </source>
</evidence>
<dbReference type="PANTHER" id="PTHR47171">
    <property type="entry name" value="FARA-RELATED"/>
    <property type="match status" value="1"/>
</dbReference>
<dbReference type="Proteomes" id="UP000054266">
    <property type="component" value="Unassembled WGS sequence"/>
</dbReference>
<dbReference type="SMART" id="SM00066">
    <property type="entry name" value="GAL4"/>
    <property type="match status" value="1"/>
</dbReference>
<organism evidence="8 9">
    <name type="scientific">Phialophora macrospora</name>
    <dbReference type="NCBI Taxonomy" id="1851006"/>
    <lineage>
        <taxon>Eukaryota</taxon>
        <taxon>Fungi</taxon>
        <taxon>Dikarya</taxon>
        <taxon>Ascomycota</taxon>
        <taxon>Pezizomycotina</taxon>
        <taxon>Eurotiomycetes</taxon>
        <taxon>Chaetothyriomycetidae</taxon>
        <taxon>Chaetothyriales</taxon>
        <taxon>Herpotrichiellaceae</taxon>
        <taxon>Phialophora</taxon>
    </lineage>
</organism>
<keyword evidence="4" id="KW-0238">DNA-binding</keyword>